<keyword evidence="2 5" id="KW-0812">Transmembrane</keyword>
<evidence type="ECO:0000313" key="6">
    <source>
        <dbReference type="EMBL" id="GFE79094.1"/>
    </source>
</evidence>
<evidence type="ECO:0000256" key="5">
    <source>
        <dbReference type="SAM" id="Phobius"/>
    </source>
</evidence>
<dbReference type="PANTHER" id="PTHR35814">
    <property type="match status" value="1"/>
</dbReference>
<keyword evidence="7" id="KW-1185">Reference proteome</keyword>
<organism evidence="6 7">
    <name type="scientific">Steroidobacter agaridevorans</name>
    <dbReference type="NCBI Taxonomy" id="2695856"/>
    <lineage>
        <taxon>Bacteria</taxon>
        <taxon>Pseudomonadati</taxon>
        <taxon>Pseudomonadota</taxon>
        <taxon>Gammaproteobacteria</taxon>
        <taxon>Steroidobacterales</taxon>
        <taxon>Steroidobacteraceae</taxon>
        <taxon>Steroidobacter</taxon>
    </lineage>
</organism>
<dbReference type="EMBL" id="BLJN01000001">
    <property type="protein sequence ID" value="GFE79094.1"/>
    <property type="molecule type" value="Genomic_DNA"/>
</dbReference>
<dbReference type="RefSeq" id="WP_161810907.1">
    <property type="nucleotide sequence ID" value="NZ_BLJN01000001.1"/>
</dbReference>
<evidence type="ECO:0000313" key="7">
    <source>
        <dbReference type="Proteomes" id="UP000445000"/>
    </source>
</evidence>
<evidence type="ECO:0000256" key="2">
    <source>
        <dbReference type="ARBA" id="ARBA00022692"/>
    </source>
</evidence>
<evidence type="ECO:0000256" key="1">
    <source>
        <dbReference type="ARBA" id="ARBA00004370"/>
    </source>
</evidence>
<evidence type="ECO:0008006" key="8">
    <source>
        <dbReference type="Google" id="ProtNLM"/>
    </source>
</evidence>
<dbReference type="PANTHER" id="PTHR35814:SF1">
    <property type="entry name" value="GLUTATHIONE S-TRANSFERASE-RELATED"/>
    <property type="match status" value="1"/>
</dbReference>
<dbReference type="Proteomes" id="UP000445000">
    <property type="component" value="Unassembled WGS sequence"/>
</dbReference>
<protein>
    <recommendedName>
        <fullName evidence="8">MAPEG family protein</fullName>
    </recommendedName>
</protein>
<reference evidence="7" key="1">
    <citation type="submission" date="2020-01" db="EMBL/GenBank/DDBJ databases">
        <title>'Steroidobacter agaridevorans' sp. nov., agar-degrading bacteria isolated from rhizosphere soils.</title>
        <authorList>
            <person name="Ikenaga M."/>
            <person name="Kataoka M."/>
            <person name="Murouchi A."/>
            <person name="Katsuragi S."/>
            <person name="Sakai M."/>
        </authorList>
    </citation>
    <scope>NUCLEOTIDE SEQUENCE [LARGE SCALE GENOMIC DNA]</scope>
    <source>
        <strain evidence="7">YU21-B</strain>
    </source>
</reference>
<gene>
    <name evidence="6" type="ORF">GCM10011487_10940</name>
</gene>
<dbReference type="InterPro" id="IPR001129">
    <property type="entry name" value="Membr-assoc_MAPEG"/>
</dbReference>
<evidence type="ECO:0000256" key="4">
    <source>
        <dbReference type="ARBA" id="ARBA00023136"/>
    </source>
</evidence>
<comment type="subcellular location">
    <subcellularLocation>
        <location evidence="1">Membrane</location>
    </subcellularLocation>
</comment>
<dbReference type="GO" id="GO:0016020">
    <property type="term" value="C:membrane"/>
    <property type="evidence" value="ECO:0007669"/>
    <property type="project" value="UniProtKB-SubCell"/>
</dbReference>
<dbReference type="InterPro" id="IPR023352">
    <property type="entry name" value="MAPEG-like_dom_sf"/>
</dbReference>
<feature type="transmembrane region" description="Helical" evidence="5">
    <location>
        <begin position="106"/>
        <end position="125"/>
    </location>
</feature>
<accession>A0A829Y749</accession>
<comment type="caution">
    <text evidence="6">The sequence shown here is derived from an EMBL/GenBank/DDBJ whole genome shotgun (WGS) entry which is preliminary data.</text>
</comment>
<evidence type="ECO:0000256" key="3">
    <source>
        <dbReference type="ARBA" id="ARBA00022989"/>
    </source>
</evidence>
<sequence length="128" mass="13745">MNSMLATGWVAGIFALLIVPLSVQVSLRRAKTNAVFGDAGDEALRKRIRAHGNFIEYAPLAVVVLGLVEYRGGASWLVWSLAAGFVFSRVMHAIGMLFTSTPPVRAMAMLVNHASFLAAGIWLVSSLT</sequence>
<dbReference type="AlphaFoldDB" id="A0A829Y749"/>
<dbReference type="SUPFAM" id="SSF161084">
    <property type="entry name" value="MAPEG domain-like"/>
    <property type="match status" value="1"/>
</dbReference>
<dbReference type="Pfam" id="PF01124">
    <property type="entry name" value="MAPEG"/>
    <property type="match status" value="1"/>
</dbReference>
<proteinExistence type="predicted"/>
<keyword evidence="3 5" id="KW-1133">Transmembrane helix</keyword>
<dbReference type="Gene3D" id="1.20.120.550">
    <property type="entry name" value="Membrane associated eicosanoid/glutathione metabolism-like domain"/>
    <property type="match status" value="1"/>
</dbReference>
<feature type="transmembrane region" description="Helical" evidence="5">
    <location>
        <begin position="6"/>
        <end position="23"/>
    </location>
</feature>
<name>A0A829Y749_9GAMM</name>
<feature type="transmembrane region" description="Helical" evidence="5">
    <location>
        <begin position="76"/>
        <end position="99"/>
    </location>
</feature>
<keyword evidence="4 5" id="KW-0472">Membrane</keyword>